<feature type="domain" description="Pili assembly chaperone C-terminal" evidence="11">
    <location>
        <begin position="176"/>
        <end position="246"/>
    </location>
</feature>
<dbReference type="Pfam" id="PF02753">
    <property type="entry name" value="PapD_C"/>
    <property type="match status" value="1"/>
</dbReference>
<sequence length="262" mass="28827">MKTTNCRVLLACACCLLLLLPPPSHAGVIVHGTRVIYPAQQQEVVVRLENKGTRPALVQAWLDAGDRHSPPAAAKTPFTLSPPILRIEPHQQQAIRLRYTGEPIAEDRESLFWLNVLEVPPLATDAMQKNQIELSFRTRLRVFLRPQALPYPVDSAPAKLQWQLLAHEQGLALQASNPTPYHISLASIELLSDGQRFSKAPNKAADDSLLLPGGGVKVFALPLLRQRPHGEAKVEFTTVSDFGARVRHSVDLGPTPAKRVTP</sequence>
<evidence type="ECO:0000256" key="5">
    <source>
        <dbReference type="ARBA" id="ARBA00022764"/>
    </source>
</evidence>
<feature type="chain" id="PRO_5043834591" evidence="9">
    <location>
        <begin position="27"/>
        <end position="262"/>
    </location>
</feature>
<dbReference type="PRINTS" id="PR00969">
    <property type="entry name" value="CHAPERONPILI"/>
</dbReference>
<dbReference type="InterPro" id="IPR008962">
    <property type="entry name" value="PapD-like_sf"/>
</dbReference>
<dbReference type="SUPFAM" id="SSF49584">
    <property type="entry name" value="Periplasmic chaperone C-domain"/>
    <property type="match status" value="1"/>
</dbReference>
<keyword evidence="13" id="KW-1185">Reference proteome</keyword>
<dbReference type="PANTHER" id="PTHR30251:SF2">
    <property type="entry name" value="FIMBRIAL CHAPERONE YADV-RELATED"/>
    <property type="match status" value="1"/>
</dbReference>
<comment type="similarity">
    <text evidence="2 8">Belongs to the periplasmic pilus chaperone family.</text>
</comment>
<evidence type="ECO:0000256" key="3">
    <source>
        <dbReference type="ARBA" id="ARBA00022558"/>
    </source>
</evidence>
<keyword evidence="4 9" id="KW-0732">Signal</keyword>
<dbReference type="InterPro" id="IPR050643">
    <property type="entry name" value="Periplasmic_pilus_chap"/>
</dbReference>
<evidence type="ECO:0000259" key="11">
    <source>
        <dbReference type="Pfam" id="PF02753"/>
    </source>
</evidence>
<dbReference type="Proteomes" id="UP000814172">
    <property type="component" value="Unassembled WGS sequence"/>
</dbReference>
<dbReference type="InterPro" id="IPR001829">
    <property type="entry name" value="Pili_assmbl_chaperone_bac"/>
</dbReference>
<reference evidence="12 13" key="1">
    <citation type="submission" date="2019-11" db="EMBL/GenBank/DDBJ databases">
        <title>Epiphytic Pseudomonas syringae from cherry orchards.</title>
        <authorList>
            <person name="Hulin M.T."/>
        </authorList>
    </citation>
    <scope>NUCLEOTIDE SEQUENCE [LARGE SCALE GENOMIC DNA]</scope>
    <source>
        <strain evidence="12 13">PA-6-9F</strain>
    </source>
</reference>
<dbReference type="PROSITE" id="PS00635">
    <property type="entry name" value="PILI_CHAPERONE"/>
    <property type="match status" value="1"/>
</dbReference>
<dbReference type="EMBL" id="WKEW01000011">
    <property type="protein sequence ID" value="MCF5056425.1"/>
    <property type="molecule type" value="Genomic_DNA"/>
</dbReference>
<evidence type="ECO:0000313" key="12">
    <source>
        <dbReference type="EMBL" id="MCF5056425.1"/>
    </source>
</evidence>
<protein>
    <submittedName>
        <fullName evidence="12">Fimbria/pilus periplasmic chaperone</fullName>
    </submittedName>
</protein>
<dbReference type="SUPFAM" id="SSF49354">
    <property type="entry name" value="PapD-like"/>
    <property type="match status" value="1"/>
</dbReference>
<dbReference type="Pfam" id="PF00345">
    <property type="entry name" value="PapD_N"/>
    <property type="match status" value="1"/>
</dbReference>
<dbReference type="RefSeq" id="WP_092232878.1">
    <property type="nucleotide sequence ID" value="NZ_CAXAQB010000001.1"/>
</dbReference>
<feature type="domain" description="Pili assembly chaperone N-terminal" evidence="10">
    <location>
        <begin position="27"/>
        <end position="149"/>
    </location>
</feature>
<keyword evidence="7" id="KW-0393">Immunoglobulin domain</keyword>
<evidence type="ECO:0000256" key="1">
    <source>
        <dbReference type="ARBA" id="ARBA00004418"/>
    </source>
</evidence>
<accession>A0AAW5A6J0</accession>
<evidence type="ECO:0000256" key="9">
    <source>
        <dbReference type="SAM" id="SignalP"/>
    </source>
</evidence>
<dbReference type="InterPro" id="IPR036316">
    <property type="entry name" value="Pili_assmbl_chap_C_dom_sf"/>
</dbReference>
<evidence type="ECO:0000256" key="4">
    <source>
        <dbReference type="ARBA" id="ARBA00022729"/>
    </source>
</evidence>
<feature type="signal peptide" evidence="9">
    <location>
        <begin position="1"/>
        <end position="26"/>
    </location>
</feature>
<proteinExistence type="inferred from homology"/>
<dbReference type="InterPro" id="IPR013783">
    <property type="entry name" value="Ig-like_fold"/>
</dbReference>
<dbReference type="GO" id="GO:0030288">
    <property type="term" value="C:outer membrane-bounded periplasmic space"/>
    <property type="evidence" value="ECO:0007669"/>
    <property type="project" value="InterPro"/>
</dbReference>
<dbReference type="AlphaFoldDB" id="A0AAW5A6J0"/>
<evidence type="ECO:0000256" key="6">
    <source>
        <dbReference type="ARBA" id="ARBA00023186"/>
    </source>
</evidence>
<evidence type="ECO:0000259" key="10">
    <source>
        <dbReference type="Pfam" id="PF00345"/>
    </source>
</evidence>
<dbReference type="GO" id="GO:0071555">
    <property type="term" value="P:cell wall organization"/>
    <property type="evidence" value="ECO:0007669"/>
    <property type="project" value="InterPro"/>
</dbReference>
<evidence type="ECO:0000256" key="7">
    <source>
        <dbReference type="ARBA" id="ARBA00023319"/>
    </source>
</evidence>
<keyword evidence="5" id="KW-0574">Periplasm</keyword>
<dbReference type="InterPro" id="IPR016148">
    <property type="entry name" value="Pili_assmbl_chaperone_C"/>
</dbReference>
<evidence type="ECO:0000256" key="8">
    <source>
        <dbReference type="RuleBase" id="RU003918"/>
    </source>
</evidence>
<name>A0AAW5A6J0_9PSED</name>
<dbReference type="GeneID" id="55539000"/>
<keyword evidence="3" id="KW-1029">Fimbrium biogenesis</keyword>
<dbReference type="InterPro" id="IPR016147">
    <property type="entry name" value="Pili_assmbl_chaperone_N"/>
</dbReference>
<gene>
    <name evidence="12" type="ORF">GIW75_05490</name>
</gene>
<keyword evidence="6 8" id="KW-0143">Chaperone</keyword>
<dbReference type="PANTHER" id="PTHR30251">
    <property type="entry name" value="PILUS ASSEMBLY CHAPERONE"/>
    <property type="match status" value="1"/>
</dbReference>
<organism evidence="12 13">
    <name type="scientific">Pseudomonas proteolytica</name>
    <dbReference type="NCBI Taxonomy" id="219574"/>
    <lineage>
        <taxon>Bacteria</taxon>
        <taxon>Pseudomonadati</taxon>
        <taxon>Pseudomonadota</taxon>
        <taxon>Gammaproteobacteria</taxon>
        <taxon>Pseudomonadales</taxon>
        <taxon>Pseudomonadaceae</taxon>
        <taxon>Pseudomonas</taxon>
    </lineage>
</organism>
<evidence type="ECO:0000313" key="13">
    <source>
        <dbReference type="Proteomes" id="UP000814172"/>
    </source>
</evidence>
<comment type="subcellular location">
    <subcellularLocation>
        <location evidence="1 8">Periplasm</location>
    </subcellularLocation>
</comment>
<dbReference type="InterPro" id="IPR018046">
    <property type="entry name" value="Pili_assmbl_chaperone_CS"/>
</dbReference>
<evidence type="ECO:0000256" key="2">
    <source>
        <dbReference type="ARBA" id="ARBA00007399"/>
    </source>
</evidence>
<comment type="caution">
    <text evidence="12">The sequence shown here is derived from an EMBL/GenBank/DDBJ whole genome shotgun (WGS) entry which is preliminary data.</text>
</comment>
<dbReference type="Gene3D" id="2.60.40.10">
    <property type="entry name" value="Immunoglobulins"/>
    <property type="match status" value="2"/>
</dbReference>